<gene>
    <name evidence="3" type="ORF">A9D01_13370</name>
</gene>
<dbReference type="EMBL" id="CP024932">
    <property type="protein sequence ID" value="ATZ09589.1"/>
    <property type="molecule type" value="Genomic_DNA"/>
</dbReference>
<dbReference type="Proteomes" id="UP000231994">
    <property type="component" value="Chromosome"/>
</dbReference>
<proteinExistence type="predicted"/>
<organism evidence="3 4">
    <name type="scientific">Corynebacterium striatum</name>
    <dbReference type="NCBI Taxonomy" id="43770"/>
    <lineage>
        <taxon>Bacteria</taxon>
        <taxon>Bacillati</taxon>
        <taxon>Actinomycetota</taxon>
        <taxon>Actinomycetes</taxon>
        <taxon>Mycobacteriales</taxon>
        <taxon>Corynebacteriaceae</taxon>
        <taxon>Corynebacterium</taxon>
    </lineage>
</organism>
<evidence type="ECO:0000259" key="2">
    <source>
        <dbReference type="Pfam" id="PF08818"/>
    </source>
</evidence>
<accession>A0ABC8CNE1</accession>
<dbReference type="InterPro" id="IPR014922">
    <property type="entry name" value="YdhG-like"/>
</dbReference>
<reference evidence="3 4" key="1">
    <citation type="submission" date="2017-11" db="EMBL/GenBank/DDBJ databases">
        <title>Whole genome sequencing of cultured pathogen.</title>
        <authorList>
            <person name="Hoffmann M."/>
            <person name="Sanchez M."/>
            <person name="Timme R."/>
            <person name="Nudel K."/>
            <person name="Bry L."/>
        </authorList>
    </citation>
    <scope>NUCLEOTIDE SEQUENCE [LARGE SCALE GENOMIC DNA]</scope>
    <source>
        <strain evidence="3 4">216</strain>
    </source>
</reference>
<name>A0ABC8CNE1_CORST</name>
<dbReference type="Pfam" id="PF08818">
    <property type="entry name" value="DUF1801"/>
    <property type="match status" value="1"/>
</dbReference>
<feature type="domain" description="YdhG-like" evidence="2">
    <location>
        <begin position="86"/>
        <end position="131"/>
    </location>
</feature>
<evidence type="ECO:0000256" key="1">
    <source>
        <dbReference type="SAM" id="MobiDB-lite"/>
    </source>
</evidence>
<protein>
    <submittedName>
        <fullName evidence="3">DUF1801 domain-containing protein</fullName>
    </submittedName>
</protein>
<sequence length="140" mass="15379">MLFGRAWQPSLHILLGITVVTELENEAPMTDFESIAGVGKRGLERLNAALQEQGMDLHGAPAPEDRSATFTRGHTGKNSEDMAGAKISLYGLPHDEDLLERLVKHTVSKSCLYINKPEDVDLKVLEELIRRGWESAPAGC</sequence>
<evidence type="ECO:0000313" key="4">
    <source>
        <dbReference type="Proteomes" id="UP000231994"/>
    </source>
</evidence>
<dbReference type="AlphaFoldDB" id="A0ABC8CNE1"/>
<evidence type="ECO:0000313" key="3">
    <source>
        <dbReference type="EMBL" id="ATZ09589.1"/>
    </source>
</evidence>
<feature type="region of interest" description="Disordered" evidence="1">
    <location>
        <begin position="57"/>
        <end position="77"/>
    </location>
</feature>